<sequence>MATMRIPVRILIIGMNAEINSTVTAGLNEDKSISARGFIVSNNPESDAELINVIKEQEYDAIILGKGLRIQDGWFERIESIVKRNSDVPVVEVQGRTADAVKEALQVNGIMKG</sequence>
<dbReference type="EMBL" id="CAJOBA010072340">
    <property type="protein sequence ID" value="CAF4398652.1"/>
    <property type="molecule type" value="Genomic_DNA"/>
</dbReference>
<dbReference type="EMBL" id="CAJNOQ010015397">
    <property type="protein sequence ID" value="CAF1360697.1"/>
    <property type="molecule type" value="Genomic_DNA"/>
</dbReference>
<gene>
    <name evidence="1" type="ORF">GPM918_LOCUS31364</name>
    <name evidence="2" type="ORF">OVA965_LOCUS41684</name>
    <name evidence="3" type="ORF">SRO942_LOCUS32004</name>
    <name evidence="4" type="ORF">TMI583_LOCUS43397</name>
</gene>
<evidence type="ECO:0000313" key="4">
    <source>
        <dbReference type="EMBL" id="CAF4398652.1"/>
    </source>
</evidence>
<name>A0A815HWX6_9BILA</name>
<organism evidence="1 5">
    <name type="scientific">Didymodactylos carnosus</name>
    <dbReference type="NCBI Taxonomy" id="1234261"/>
    <lineage>
        <taxon>Eukaryota</taxon>
        <taxon>Metazoa</taxon>
        <taxon>Spiralia</taxon>
        <taxon>Gnathifera</taxon>
        <taxon>Rotifera</taxon>
        <taxon>Eurotatoria</taxon>
        <taxon>Bdelloidea</taxon>
        <taxon>Philodinida</taxon>
        <taxon>Philodinidae</taxon>
        <taxon>Didymodactylos</taxon>
    </lineage>
</organism>
<evidence type="ECO:0000313" key="1">
    <source>
        <dbReference type="EMBL" id="CAF1360697.1"/>
    </source>
</evidence>
<keyword evidence="5" id="KW-1185">Reference proteome</keyword>
<evidence type="ECO:0000313" key="3">
    <source>
        <dbReference type="EMBL" id="CAF4238751.1"/>
    </source>
</evidence>
<reference evidence="1" key="1">
    <citation type="submission" date="2021-02" db="EMBL/GenBank/DDBJ databases">
        <authorList>
            <person name="Nowell W R."/>
        </authorList>
    </citation>
    <scope>NUCLEOTIDE SEQUENCE</scope>
</reference>
<protein>
    <submittedName>
        <fullName evidence="1">Uncharacterized protein</fullName>
    </submittedName>
</protein>
<dbReference type="AlphaFoldDB" id="A0A815HWX6"/>
<dbReference type="Proteomes" id="UP000663829">
    <property type="component" value="Unassembled WGS sequence"/>
</dbReference>
<evidence type="ECO:0000313" key="5">
    <source>
        <dbReference type="Proteomes" id="UP000663829"/>
    </source>
</evidence>
<dbReference type="Proteomes" id="UP000682733">
    <property type="component" value="Unassembled WGS sequence"/>
</dbReference>
<proteinExistence type="predicted"/>
<evidence type="ECO:0000313" key="2">
    <source>
        <dbReference type="EMBL" id="CAF1593685.1"/>
    </source>
</evidence>
<dbReference type="Proteomes" id="UP000681722">
    <property type="component" value="Unassembled WGS sequence"/>
</dbReference>
<accession>A0A815HWX6</accession>
<comment type="caution">
    <text evidence="1">The sequence shown here is derived from an EMBL/GenBank/DDBJ whole genome shotgun (WGS) entry which is preliminary data.</text>
</comment>
<dbReference type="Proteomes" id="UP000677228">
    <property type="component" value="Unassembled WGS sequence"/>
</dbReference>
<dbReference type="EMBL" id="CAJOBC010069851">
    <property type="protein sequence ID" value="CAF4238751.1"/>
    <property type="molecule type" value="Genomic_DNA"/>
</dbReference>
<dbReference type="OrthoDB" id="10033602at2759"/>
<dbReference type="EMBL" id="CAJNOK010048835">
    <property type="protein sequence ID" value="CAF1593685.1"/>
    <property type="molecule type" value="Genomic_DNA"/>
</dbReference>